<protein>
    <submittedName>
        <fullName evidence="2">Protein of uncharacterized function (DUF3816)</fullName>
    </submittedName>
</protein>
<feature type="transmembrane region" description="Helical" evidence="1">
    <location>
        <begin position="284"/>
        <end position="311"/>
    </location>
</feature>
<feature type="transmembrane region" description="Helical" evidence="1">
    <location>
        <begin position="323"/>
        <end position="346"/>
    </location>
</feature>
<accession>A0A449AQP2</accession>
<feature type="transmembrane region" description="Helical" evidence="1">
    <location>
        <begin position="220"/>
        <end position="237"/>
    </location>
</feature>
<evidence type="ECO:0000256" key="1">
    <source>
        <dbReference type="SAM" id="Phobius"/>
    </source>
</evidence>
<dbReference type="Proteomes" id="UP000290495">
    <property type="component" value="Chromosome"/>
</dbReference>
<dbReference type="EMBL" id="LR215010">
    <property type="protein sequence ID" value="VEU68686.1"/>
    <property type="molecule type" value="Genomic_DNA"/>
</dbReference>
<evidence type="ECO:0000313" key="2">
    <source>
        <dbReference type="EMBL" id="VEU68686.1"/>
    </source>
</evidence>
<feature type="transmembrane region" description="Helical" evidence="1">
    <location>
        <begin position="101"/>
        <end position="122"/>
    </location>
</feature>
<feature type="transmembrane region" description="Helical" evidence="1">
    <location>
        <begin position="366"/>
        <end position="398"/>
    </location>
</feature>
<dbReference type="Gene3D" id="1.10.1760.20">
    <property type="match status" value="1"/>
</dbReference>
<feature type="transmembrane region" description="Helical" evidence="1">
    <location>
        <begin position="16"/>
        <end position="41"/>
    </location>
</feature>
<keyword evidence="1" id="KW-1133">Transmembrane helix</keyword>
<keyword evidence="1" id="KW-0812">Transmembrane</keyword>
<feature type="transmembrane region" description="Helical" evidence="1">
    <location>
        <begin position="53"/>
        <end position="76"/>
    </location>
</feature>
<sequence>MNTKQINNFNNIKNSILAIGFFKILFIILLILAVLITTKIFNPFLFKNNIVHNFYLTSLWIFVIFIFFVNLFFYLYENKFWSGIRDLIYFEDQKFFTWKKVYFSFFLPILDIYRLLFLFSLFEENGIIISNWKVGTKKNRIKFTIYDISLAAVLLSIFFIMTAIKNYTPLRIIGLDFEFIFYIIFAIFFGKFKGAFLSFIADFFSLLLAGRIGFYHEVYAIVPVIMTILIGLFLDLFKKNKKLSIIVMEIFLILAFAALIYTFVLNMNDPKGIKISKTFGLSRLGVGVFSGLLSLTLFLFVIFNIVVIVYFSVSSEAKKQKYLYLLLSIFLVFFVIVVARWIWGPIAFIQYANRYLGKGYLLSDRYLIIMVPIILRSVIAIPIYVLIVNSLMPILILLKKNIVKDEYNLTY</sequence>
<proteinExistence type="predicted"/>
<gene>
    <name evidence="2" type="ORF">NCTC10146_00134</name>
</gene>
<dbReference type="AlphaFoldDB" id="A0A449AQP2"/>
<name>A0A449AQP2_9BACT</name>
<keyword evidence="1" id="KW-0472">Membrane</keyword>
<feature type="transmembrane region" description="Helical" evidence="1">
    <location>
        <begin position="170"/>
        <end position="189"/>
    </location>
</feature>
<feature type="transmembrane region" description="Helical" evidence="1">
    <location>
        <begin position="244"/>
        <end position="264"/>
    </location>
</feature>
<organism evidence="2 3">
    <name type="scientific">Mycoplasmopsis canis</name>
    <dbReference type="NCBI Taxonomy" id="29555"/>
    <lineage>
        <taxon>Bacteria</taxon>
        <taxon>Bacillati</taxon>
        <taxon>Mycoplasmatota</taxon>
        <taxon>Mycoplasmoidales</taxon>
        <taxon>Metamycoplasmataceae</taxon>
        <taxon>Mycoplasmopsis</taxon>
    </lineage>
</organism>
<reference evidence="2 3" key="1">
    <citation type="submission" date="2019-01" db="EMBL/GenBank/DDBJ databases">
        <authorList>
            <consortium name="Pathogen Informatics"/>
        </authorList>
    </citation>
    <scope>NUCLEOTIDE SEQUENCE [LARGE SCALE GENOMIC DNA]</scope>
    <source>
        <strain evidence="2 3">NCTC10146</strain>
    </source>
</reference>
<feature type="transmembrane region" description="Helical" evidence="1">
    <location>
        <begin position="143"/>
        <end position="164"/>
    </location>
</feature>
<evidence type="ECO:0000313" key="3">
    <source>
        <dbReference type="Proteomes" id="UP000290495"/>
    </source>
</evidence>